<evidence type="ECO:0000313" key="1">
    <source>
        <dbReference type="EMBL" id="KJV62840.1"/>
    </source>
</evidence>
<proteinExistence type="predicted"/>
<comment type="caution">
    <text evidence="1">The sequence shown here is derived from an EMBL/GenBank/DDBJ whole genome shotgun (WGS) entry which is preliminary data.</text>
</comment>
<reference evidence="1 2" key="1">
    <citation type="submission" date="2015-01" db="EMBL/GenBank/DDBJ databases">
        <title>Genome Sequencing of Rickettsiales.</title>
        <authorList>
            <person name="Daugherty S.C."/>
            <person name="Su Q."/>
            <person name="Abolude K."/>
            <person name="Beier-Sexton M."/>
            <person name="Carlyon J.A."/>
            <person name="Carter R."/>
            <person name="Day N.P."/>
            <person name="Dumler S.J."/>
            <person name="Dyachenko V."/>
            <person name="Godinez A."/>
            <person name="Kurtti T.J."/>
            <person name="Lichay M."/>
            <person name="Mullins K.E."/>
            <person name="Ott S."/>
            <person name="Pappas-Brown V."/>
            <person name="Paris D.H."/>
            <person name="Patel P."/>
            <person name="Richards A.L."/>
            <person name="Sadzewicz L."/>
            <person name="Sears K."/>
            <person name="Seidman D."/>
            <person name="Sengamalay N."/>
            <person name="Stenos J."/>
            <person name="Tallon L.J."/>
            <person name="Vincent G."/>
            <person name="Fraser C.M."/>
            <person name="Munderloh U."/>
            <person name="Dunning-Hotopp J.C."/>
        </authorList>
    </citation>
    <scope>NUCLEOTIDE SEQUENCE [LARGE SCALE GENOMIC DNA]</scope>
    <source>
        <strain evidence="1 2">NCH-1</strain>
    </source>
</reference>
<accession>A0A0F3N473</accession>
<dbReference type="AlphaFoldDB" id="A0A0F3N473"/>
<organism evidence="1 2">
    <name type="scientific">Anaplasma phagocytophilum str. NCH-1</name>
    <dbReference type="NCBI Taxonomy" id="1359161"/>
    <lineage>
        <taxon>Bacteria</taxon>
        <taxon>Pseudomonadati</taxon>
        <taxon>Pseudomonadota</taxon>
        <taxon>Alphaproteobacteria</taxon>
        <taxon>Rickettsiales</taxon>
        <taxon>Anaplasmataceae</taxon>
        <taxon>Anaplasma</taxon>
        <taxon>phagocytophilum group</taxon>
    </lineage>
</organism>
<protein>
    <submittedName>
        <fullName evidence="1">Uncharacterized protein</fullName>
    </submittedName>
</protein>
<sequence length="52" mass="6081">MENEFQKYVAQFVENNMPIVYSWLAYTHLRNSAIKAQCLRSILGIDAQYIAQ</sequence>
<name>A0A0F3N473_ANAPH</name>
<dbReference type="EMBL" id="LANT01000009">
    <property type="protein sequence ID" value="KJV62840.1"/>
    <property type="molecule type" value="Genomic_DNA"/>
</dbReference>
<gene>
    <name evidence="1" type="ORF">EPHNCH_1384</name>
</gene>
<dbReference type="PATRIC" id="fig|1359161.3.peg.1572"/>
<evidence type="ECO:0000313" key="2">
    <source>
        <dbReference type="Proteomes" id="UP000033754"/>
    </source>
</evidence>
<dbReference type="Proteomes" id="UP000033754">
    <property type="component" value="Unassembled WGS sequence"/>
</dbReference>